<dbReference type="InterPro" id="IPR017441">
    <property type="entry name" value="Protein_kinase_ATP_BS"/>
</dbReference>
<organism evidence="12 13">
    <name type="scientific">Carex littledalei</name>
    <dbReference type="NCBI Taxonomy" id="544730"/>
    <lineage>
        <taxon>Eukaryota</taxon>
        <taxon>Viridiplantae</taxon>
        <taxon>Streptophyta</taxon>
        <taxon>Embryophyta</taxon>
        <taxon>Tracheophyta</taxon>
        <taxon>Spermatophyta</taxon>
        <taxon>Magnoliopsida</taxon>
        <taxon>Liliopsida</taxon>
        <taxon>Poales</taxon>
        <taxon>Cyperaceae</taxon>
        <taxon>Cyperoideae</taxon>
        <taxon>Cariceae</taxon>
        <taxon>Carex</taxon>
        <taxon>Carex subgen. Euthyceras</taxon>
    </lineage>
</organism>
<dbReference type="PANTHER" id="PTHR27002:SF443">
    <property type="entry name" value="RECEPTOR-LIKE SERINE_THREONINE-PROTEIN KINASE"/>
    <property type="match status" value="1"/>
</dbReference>
<keyword evidence="6 9" id="KW-0067">ATP-binding</keyword>
<keyword evidence="5 12" id="KW-0418">Kinase</keyword>
<dbReference type="PANTHER" id="PTHR27002">
    <property type="entry name" value="RECEPTOR-LIKE SERINE/THREONINE-PROTEIN KINASE SD1-8"/>
    <property type="match status" value="1"/>
</dbReference>
<dbReference type="SUPFAM" id="SSF56112">
    <property type="entry name" value="Protein kinase-like (PK-like)"/>
    <property type="match status" value="1"/>
</dbReference>
<gene>
    <name evidence="12" type="ORF">FCM35_KLT15046</name>
</gene>
<accession>A0A833QLL0</accession>
<dbReference type="PROSITE" id="PS00107">
    <property type="entry name" value="PROTEIN_KINASE_ATP"/>
    <property type="match status" value="1"/>
</dbReference>
<evidence type="ECO:0000256" key="3">
    <source>
        <dbReference type="ARBA" id="ARBA00022729"/>
    </source>
</evidence>
<evidence type="ECO:0000256" key="9">
    <source>
        <dbReference type="PROSITE-ProRule" id="PRU10141"/>
    </source>
</evidence>
<dbReference type="InterPro" id="IPR001245">
    <property type="entry name" value="Ser-Thr/Tyr_kinase_cat_dom"/>
</dbReference>
<dbReference type="OrthoDB" id="780437at2759"/>
<evidence type="ECO:0000313" key="13">
    <source>
        <dbReference type="Proteomes" id="UP000623129"/>
    </source>
</evidence>
<keyword evidence="2" id="KW-0808">Transferase</keyword>
<feature type="binding site" evidence="9">
    <location>
        <position position="100"/>
    </location>
    <ligand>
        <name>ATP</name>
        <dbReference type="ChEBI" id="CHEBI:30616"/>
    </ligand>
</feature>
<dbReference type="InterPro" id="IPR000719">
    <property type="entry name" value="Prot_kinase_dom"/>
</dbReference>
<protein>
    <submittedName>
        <fullName evidence="12">Receptor-like serine/threonine-protein kinase SD1-8</fullName>
    </submittedName>
</protein>
<keyword evidence="3" id="KW-0732">Signal</keyword>
<dbReference type="InterPro" id="IPR021820">
    <property type="entry name" value="S-locus_recpt_kinase_C"/>
</dbReference>
<evidence type="ECO:0000256" key="5">
    <source>
        <dbReference type="ARBA" id="ARBA00022777"/>
    </source>
</evidence>
<dbReference type="GO" id="GO:0004674">
    <property type="term" value="F:protein serine/threonine kinase activity"/>
    <property type="evidence" value="ECO:0007669"/>
    <property type="project" value="UniProtKB-KW"/>
</dbReference>
<keyword evidence="12" id="KW-0675">Receptor</keyword>
<dbReference type="InterPro" id="IPR011009">
    <property type="entry name" value="Kinase-like_dom_sf"/>
</dbReference>
<comment type="similarity">
    <text evidence="10">Belongs to the protein kinase superfamily.</text>
</comment>
<dbReference type="EMBL" id="SWLB01000028">
    <property type="protein sequence ID" value="KAF3320912.1"/>
    <property type="molecule type" value="Genomic_DNA"/>
</dbReference>
<dbReference type="Pfam" id="PF11883">
    <property type="entry name" value="DUF3403"/>
    <property type="match status" value="1"/>
</dbReference>
<dbReference type="AlphaFoldDB" id="A0A833QLL0"/>
<keyword evidence="8" id="KW-0325">Glycoprotein</keyword>
<keyword evidence="13" id="KW-1185">Reference proteome</keyword>
<evidence type="ECO:0000256" key="2">
    <source>
        <dbReference type="ARBA" id="ARBA00022679"/>
    </source>
</evidence>
<dbReference type="GO" id="GO:0005524">
    <property type="term" value="F:ATP binding"/>
    <property type="evidence" value="ECO:0007669"/>
    <property type="project" value="UniProtKB-UniRule"/>
</dbReference>
<dbReference type="Gene3D" id="1.10.510.10">
    <property type="entry name" value="Transferase(Phosphotransferase) domain 1"/>
    <property type="match status" value="1"/>
</dbReference>
<evidence type="ECO:0000256" key="10">
    <source>
        <dbReference type="RuleBase" id="RU000304"/>
    </source>
</evidence>
<dbReference type="CDD" id="cd14066">
    <property type="entry name" value="STKc_IRAK"/>
    <property type="match status" value="1"/>
</dbReference>
<evidence type="ECO:0000256" key="6">
    <source>
        <dbReference type="ARBA" id="ARBA00022840"/>
    </source>
</evidence>
<evidence type="ECO:0000256" key="4">
    <source>
        <dbReference type="ARBA" id="ARBA00022741"/>
    </source>
</evidence>
<evidence type="ECO:0000256" key="7">
    <source>
        <dbReference type="ARBA" id="ARBA00023157"/>
    </source>
</evidence>
<proteinExistence type="inferred from homology"/>
<evidence type="ECO:0000313" key="12">
    <source>
        <dbReference type="EMBL" id="KAF3320912.1"/>
    </source>
</evidence>
<evidence type="ECO:0000256" key="8">
    <source>
        <dbReference type="ARBA" id="ARBA00023180"/>
    </source>
</evidence>
<dbReference type="PROSITE" id="PS00108">
    <property type="entry name" value="PROTEIN_KINASE_ST"/>
    <property type="match status" value="1"/>
</dbReference>
<keyword evidence="4 9" id="KW-0547">Nucleotide-binding</keyword>
<feature type="domain" description="Protein kinase" evidence="11">
    <location>
        <begin position="72"/>
        <end position="351"/>
    </location>
</feature>
<dbReference type="InterPro" id="IPR008271">
    <property type="entry name" value="Ser/Thr_kinase_AS"/>
</dbReference>
<keyword evidence="7" id="KW-1015">Disulfide bond</keyword>
<dbReference type="PROSITE" id="PS50011">
    <property type="entry name" value="PROTEIN_KINASE_DOM"/>
    <property type="match status" value="1"/>
</dbReference>
<keyword evidence="1 10" id="KW-0723">Serine/threonine-protein kinase</keyword>
<evidence type="ECO:0000256" key="1">
    <source>
        <dbReference type="ARBA" id="ARBA00022527"/>
    </source>
</evidence>
<dbReference type="Gene3D" id="3.30.200.20">
    <property type="entry name" value="Phosphorylase Kinase, domain 1"/>
    <property type="match status" value="1"/>
</dbReference>
<name>A0A833QLL0_9POAL</name>
<dbReference type="SMART" id="SM00220">
    <property type="entry name" value="S_TKc"/>
    <property type="match status" value="1"/>
</dbReference>
<dbReference type="FunFam" id="1.10.510.10:FF:000060">
    <property type="entry name" value="G-type lectin S-receptor-like serine/threonine-protein kinase"/>
    <property type="match status" value="1"/>
</dbReference>
<evidence type="ECO:0000259" key="11">
    <source>
        <dbReference type="PROSITE" id="PS50011"/>
    </source>
</evidence>
<dbReference type="FunFam" id="3.30.200.20:FF:001238">
    <property type="entry name" value="Os08g0179000 protein"/>
    <property type="match status" value="1"/>
</dbReference>
<reference evidence="12" key="1">
    <citation type="submission" date="2020-01" db="EMBL/GenBank/DDBJ databases">
        <title>Genome sequence of Kobresia littledalei, the first chromosome-level genome in the family Cyperaceae.</title>
        <authorList>
            <person name="Qu G."/>
        </authorList>
    </citation>
    <scope>NUCLEOTIDE SEQUENCE</scope>
    <source>
        <strain evidence="12">C.B.Clarke</strain>
        <tissue evidence="12">Leaf</tissue>
    </source>
</reference>
<dbReference type="GO" id="GO:0005886">
    <property type="term" value="C:plasma membrane"/>
    <property type="evidence" value="ECO:0007669"/>
    <property type="project" value="TreeGrafter"/>
</dbReference>
<comment type="caution">
    <text evidence="12">The sequence shown here is derived from an EMBL/GenBank/DDBJ whole genome shotgun (WGS) entry which is preliminary data.</text>
</comment>
<dbReference type="Proteomes" id="UP000623129">
    <property type="component" value="Unassembled WGS sequence"/>
</dbReference>
<dbReference type="Pfam" id="PF07714">
    <property type="entry name" value="PK_Tyr_Ser-Thr"/>
    <property type="match status" value="1"/>
</dbReference>
<sequence length="393" mass="43904">MLAFAAYIVQKMVTKHHENSSHSQRLRQTSEELARPFATAGTKVIEESSSRGKVSSLPIFDASVILAATNNFALSNKLGEGGFGTVYKGELNGGERIAVKRLANFSTQGLDELKNEVLLIAELQHINLVCLLGCCIEGEELMLIYEYMENKSLDTIIFDKAKSSQLDWQKRFEIIKGIARGVLYLHQDSRLRIIHRDLKASNILLDKNMNPKISDFGLARIFCADDKKWQTNRVVGTYGYMSPEYAMDGIFSVKSDVFSYGVLVLEIVSGKKSRGIFGTESMLNLLSYAWNLWKDGKALELLDTSIFGNSNNNSEIMRCIHVGLLCVQDRPTDRPHMSEVILMLNSPDAHLPQPKQPGYFINSVVAHMEVPGYVESSSSCTVHDTTITIVEPR</sequence>